<dbReference type="STRING" id="1380566.A0A179FH51"/>
<feature type="compositionally biased region" description="Polar residues" evidence="1">
    <location>
        <begin position="85"/>
        <end position="94"/>
    </location>
</feature>
<dbReference type="RefSeq" id="XP_022284299.1">
    <property type="nucleotide sequence ID" value="XM_022428898.1"/>
</dbReference>
<comment type="caution">
    <text evidence="2">The sequence shown here is derived from an EMBL/GenBank/DDBJ whole genome shotgun (WGS) entry which is preliminary data.</text>
</comment>
<feature type="region of interest" description="Disordered" evidence="1">
    <location>
        <begin position="85"/>
        <end position="153"/>
    </location>
</feature>
<protein>
    <submittedName>
        <fullName evidence="2">Ubiquitin interaction domain-containing protein</fullName>
    </submittedName>
</protein>
<dbReference type="Proteomes" id="UP000078397">
    <property type="component" value="Unassembled WGS sequence"/>
</dbReference>
<dbReference type="EMBL" id="LSBJ02000005">
    <property type="protein sequence ID" value="OAQ64864.2"/>
    <property type="molecule type" value="Genomic_DNA"/>
</dbReference>
<feature type="compositionally biased region" description="Low complexity" evidence="1">
    <location>
        <begin position="110"/>
        <end position="121"/>
    </location>
</feature>
<dbReference type="PANTHER" id="PTHR39597:SF1">
    <property type="entry name" value="UBA DOMAIN-CONTAINING PROTEIN RUP1"/>
    <property type="match status" value="1"/>
</dbReference>
<accession>A0A179FH51</accession>
<gene>
    <name evidence="2" type="ORF">VFPPC_13956</name>
</gene>
<feature type="region of interest" description="Disordered" evidence="1">
    <location>
        <begin position="718"/>
        <end position="795"/>
    </location>
</feature>
<feature type="compositionally biased region" description="Polar residues" evidence="1">
    <location>
        <begin position="754"/>
        <end position="771"/>
    </location>
</feature>
<dbReference type="InterPro" id="IPR003903">
    <property type="entry name" value="UIM_dom"/>
</dbReference>
<dbReference type="KEGG" id="pchm:VFPPC_13956"/>
<organism evidence="2 3">
    <name type="scientific">Pochonia chlamydosporia 170</name>
    <dbReference type="NCBI Taxonomy" id="1380566"/>
    <lineage>
        <taxon>Eukaryota</taxon>
        <taxon>Fungi</taxon>
        <taxon>Dikarya</taxon>
        <taxon>Ascomycota</taxon>
        <taxon>Pezizomycotina</taxon>
        <taxon>Sordariomycetes</taxon>
        <taxon>Hypocreomycetidae</taxon>
        <taxon>Hypocreales</taxon>
        <taxon>Clavicipitaceae</taxon>
        <taxon>Pochonia</taxon>
    </lineage>
</organism>
<dbReference type="GO" id="GO:0016579">
    <property type="term" value="P:protein deubiquitination"/>
    <property type="evidence" value="ECO:0007669"/>
    <property type="project" value="TreeGrafter"/>
</dbReference>
<dbReference type="InterPro" id="IPR055335">
    <property type="entry name" value="Ucp6/RUP1"/>
</dbReference>
<dbReference type="GO" id="GO:0005634">
    <property type="term" value="C:nucleus"/>
    <property type="evidence" value="ECO:0007669"/>
    <property type="project" value="TreeGrafter"/>
</dbReference>
<dbReference type="PANTHER" id="PTHR39597">
    <property type="entry name" value="UBA DOMAIN-CONTAINING PROTEIN RUP1"/>
    <property type="match status" value="1"/>
</dbReference>
<feature type="compositionally biased region" description="Polar residues" evidence="1">
    <location>
        <begin position="778"/>
        <end position="795"/>
    </location>
</feature>
<evidence type="ECO:0000313" key="3">
    <source>
        <dbReference type="Proteomes" id="UP000078397"/>
    </source>
</evidence>
<dbReference type="OrthoDB" id="4489171at2759"/>
<evidence type="ECO:0000256" key="1">
    <source>
        <dbReference type="SAM" id="MobiDB-lite"/>
    </source>
</evidence>
<reference evidence="2 3" key="1">
    <citation type="journal article" date="2016" name="PLoS Pathog.">
        <title>Biosynthesis of antibiotic leucinostatins in bio-control fungus Purpureocillium lilacinum and their inhibition on phytophthora revealed by genome mining.</title>
        <authorList>
            <person name="Wang G."/>
            <person name="Liu Z."/>
            <person name="Lin R."/>
            <person name="Li E."/>
            <person name="Mao Z."/>
            <person name="Ling J."/>
            <person name="Yang Y."/>
            <person name="Yin W.B."/>
            <person name="Xie B."/>
        </authorList>
    </citation>
    <scope>NUCLEOTIDE SEQUENCE [LARGE SCALE GENOMIC DNA]</scope>
    <source>
        <strain evidence="2">170</strain>
    </source>
</reference>
<dbReference type="AlphaFoldDB" id="A0A179FH51"/>
<dbReference type="GO" id="GO:0005829">
    <property type="term" value="C:cytosol"/>
    <property type="evidence" value="ECO:0007669"/>
    <property type="project" value="TreeGrafter"/>
</dbReference>
<dbReference type="GeneID" id="28855722"/>
<proteinExistence type="predicted"/>
<name>A0A179FH51_METCM</name>
<keyword evidence="3" id="KW-1185">Reference proteome</keyword>
<sequence>MASTAPSEEQISQVIDFAGLNPHDDRTMVIQALKDNGGNVEAVVMQYFDNPQSFRQKFMSAWNDSLFSADRDGTVNQTAFHIESMNKNDGVQSNTPPPEAYGPTAPSRPPSRSTGRSPLGRMVDWAAGDAPAGSNGPSKEDEDMQRALRESAEEAGIALPEQQSGVMDTQAASAPHFGPANRTDYDQGNWAMVPAGPLESAVPSAPAPSRRKRMNGAPAFLIQGINTVGSHGLGGLLTVLHEISLARNALLETGTPAASYGFNTEWWNGQEILPADVLARLQSGVLEWGHQQESKPDVEEEIHRLMAFLDQTERSYGSVSVLTDLIPYPSLGPEKQFYEYLGPRNEEKLKPLIHAAALAPVFGDDLGDEEAKFGLLEMEHLRSDYSYIKTLYESLDHTMWSDVLSWNELHEGSKMAIFKEMGEVLAIKVNGDGPQDSIDIPEKLYLEKYQANRKDEARRIQKSWCETKNTLVKIANEEQQLYGWRNDWDHQMFDKKQMIEKATIQWKAYNEYLQSLGRFRGMEASGFDTDKYPDYRMAPCEMNEEEGAASERVDEVLQMLLHMLTDIDKRLDSLNADMDQIVAKQRFLGRLLTQPEKPDRPKPMTCKEFLLRGVVTPSDVTYVCQRAQPDLIELGEHPKQLDQWWRLAYAPKDGERPVTAEKVEIERVLRDVWQETKTPLMIYATEAALNVAPTPLTAPLQRFARAENKSFRHELHQEATAATEPDETKKIPSSGSIDPISPSKRKHRADSIDSMDSNRASIGSDDAQNGFDNPFDDGQTSTATMTASGTPAATTVVETGVDMDTASPEAMAVQELDSEANKT</sequence>
<evidence type="ECO:0000313" key="2">
    <source>
        <dbReference type="EMBL" id="OAQ64864.2"/>
    </source>
</evidence>
<feature type="compositionally biased region" description="Low complexity" evidence="1">
    <location>
        <begin position="731"/>
        <end position="742"/>
    </location>
</feature>
<dbReference type="PROSITE" id="PS50330">
    <property type="entry name" value="UIM"/>
    <property type="match status" value="1"/>
</dbReference>